<reference evidence="2 3" key="1">
    <citation type="submission" date="2015-10" db="EMBL/GenBank/DDBJ databases">
        <title>Full genome of DAOMC 229536 Phialocephala scopiformis, a fungal endophyte of spruce producing the potent anti-insectan compound rugulosin.</title>
        <authorList>
            <consortium name="DOE Joint Genome Institute"/>
            <person name="Walker A.K."/>
            <person name="Frasz S.L."/>
            <person name="Seifert K.A."/>
            <person name="Miller J.D."/>
            <person name="Mondo S.J."/>
            <person name="Labutti K."/>
            <person name="Lipzen A."/>
            <person name="Dockter R."/>
            <person name="Kennedy M."/>
            <person name="Grigoriev I.V."/>
            <person name="Spatafora J.W."/>
        </authorList>
    </citation>
    <scope>NUCLEOTIDE SEQUENCE [LARGE SCALE GENOMIC DNA]</scope>
    <source>
        <strain evidence="2 3">CBS 120377</strain>
    </source>
</reference>
<evidence type="ECO:0000256" key="1">
    <source>
        <dbReference type="SAM" id="MobiDB-lite"/>
    </source>
</evidence>
<organism evidence="2 3">
    <name type="scientific">Mollisia scopiformis</name>
    <name type="common">Conifer needle endophyte fungus</name>
    <name type="synonym">Phialocephala scopiformis</name>
    <dbReference type="NCBI Taxonomy" id="149040"/>
    <lineage>
        <taxon>Eukaryota</taxon>
        <taxon>Fungi</taxon>
        <taxon>Dikarya</taxon>
        <taxon>Ascomycota</taxon>
        <taxon>Pezizomycotina</taxon>
        <taxon>Leotiomycetes</taxon>
        <taxon>Helotiales</taxon>
        <taxon>Mollisiaceae</taxon>
        <taxon>Mollisia</taxon>
    </lineage>
</organism>
<dbReference type="InParanoid" id="A0A194XJC1"/>
<gene>
    <name evidence="2" type="ORF">LY89DRAFT_611764</name>
</gene>
<dbReference type="InterPro" id="IPR024338">
    <property type="entry name" value="MID1/Yam8"/>
</dbReference>
<dbReference type="PANTHER" id="PTHR39142:SF1">
    <property type="entry name" value="AEL197CP"/>
    <property type="match status" value="1"/>
</dbReference>
<dbReference type="STRING" id="149040.A0A194XJC1"/>
<sequence length="664" mass="71823">MPLPKLSPLQSRLAASLIASAMLVILYFAISWPHFAYAAGVDSIRPEDHNHERLLERPYLDLDHEELDLRGVSYEAEFIGFDRGIIGRATTDPTALINNVAVTTNIPQGQVMSYMFTNASLWANKSPATSGLPSPIQLQGRSFIPYGDDLDTSEEDEDEDEEDEDEQDPELRLRPRQSTTASQRTLYITVTTCTQPSSNTTTELPPQLQLYVSQSQNNTNPGPSQDSGSQTMMELVNGYALYEMNATGDVFMGIYAKNDSTLSGTYNAQIAASIDAPYHYYWNSSDPNLFTVDSDSNAALLFTDPLISNSSNTTLYEEWMDIIPPFQIFASDTDSTSIMGLQNSYCGLQTNAQIVASRAGQTSTQIVTGMTDIGSGTLPKQQFYVTGLSAGKSYNVALAMNGNSTASGDGVVGGGGQVFHMTSFSTLQSDNCAVIYGLSFCDQVAYSVPANPNNFPNMSSLAAYYDNATLYNYGFFEKARAQTPCDTTASAQYSLARNCSDCDAAYKQWLCSVGIPRCTDFSSTLSWLQPRAQGQPFPNGTFLDPATLAYVNNSAALNGSRNASIDQNVVPGPYKEVLPCEDLCYNLVQSCPAALGFECPQPGNIGFNESYGLKPIGGADINGRITNLTCNFPGVVYYLSTGSQALPSHILAIASFLALGSLLI</sequence>
<dbReference type="PANTHER" id="PTHR39142">
    <property type="entry name" value="MID1P"/>
    <property type="match status" value="1"/>
</dbReference>
<feature type="region of interest" description="Disordered" evidence="1">
    <location>
        <begin position="127"/>
        <end position="180"/>
    </location>
</feature>
<dbReference type="AlphaFoldDB" id="A0A194XJC1"/>
<evidence type="ECO:0000313" key="3">
    <source>
        <dbReference type="Proteomes" id="UP000070700"/>
    </source>
</evidence>
<accession>A0A194XJC1</accession>
<protein>
    <submittedName>
        <fullName evidence="2">Uncharacterized protein</fullName>
    </submittedName>
</protein>
<dbReference type="GO" id="GO:0005262">
    <property type="term" value="F:calcium channel activity"/>
    <property type="evidence" value="ECO:0007669"/>
    <property type="project" value="InterPro"/>
</dbReference>
<dbReference type="OrthoDB" id="5405745at2759"/>
<dbReference type="RefSeq" id="XP_018074212.1">
    <property type="nucleotide sequence ID" value="XM_018210597.1"/>
</dbReference>
<dbReference type="EMBL" id="KQ947410">
    <property type="protein sequence ID" value="KUJ19857.1"/>
    <property type="molecule type" value="Genomic_DNA"/>
</dbReference>
<feature type="compositionally biased region" description="Polar residues" evidence="1">
    <location>
        <begin position="127"/>
        <end position="140"/>
    </location>
</feature>
<name>A0A194XJC1_MOLSC</name>
<evidence type="ECO:0000313" key="2">
    <source>
        <dbReference type="EMBL" id="KUJ19857.1"/>
    </source>
</evidence>
<dbReference type="GeneID" id="28820323"/>
<feature type="compositionally biased region" description="Acidic residues" evidence="1">
    <location>
        <begin position="148"/>
        <end position="168"/>
    </location>
</feature>
<dbReference type="GO" id="GO:0098703">
    <property type="term" value="P:calcium ion import across plasma membrane"/>
    <property type="evidence" value="ECO:0007669"/>
    <property type="project" value="InterPro"/>
</dbReference>
<proteinExistence type="predicted"/>
<keyword evidence="3" id="KW-1185">Reference proteome</keyword>
<dbReference type="KEGG" id="psco:LY89DRAFT_611764"/>
<dbReference type="Pfam" id="PF12929">
    <property type="entry name" value="Mid1"/>
    <property type="match status" value="1"/>
</dbReference>
<dbReference type="Proteomes" id="UP000070700">
    <property type="component" value="Unassembled WGS sequence"/>
</dbReference>